<proteinExistence type="inferred from homology"/>
<dbReference type="GO" id="GO:0009306">
    <property type="term" value="P:protein secretion"/>
    <property type="evidence" value="ECO:0007669"/>
    <property type="project" value="InterPro"/>
</dbReference>
<feature type="domain" description="Type II/III secretion system secretin-like" evidence="2">
    <location>
        <begin position="1"/>
        <end position="65"/>
    </location>
</feature>
<dbReference type="AlphaFoldDB" id="A0A4P7KU55"/>
<reference evidence="3 4" key="1">
    <citation type="submission" date="2019-03" db="EMBL/GenBank/DDBJ databases">
        <title>Long-read sequencing reveals hyperdense prophage content in a complex bacterial symbiont genome.</title>
        <authorList>
            <person name="Frost C.L."/>
            <person name="Siozios S."/>
            <person name="Nadal-Jimenez P."/>
            <person name="Brockhurst M.A."/>
            <person name="King K.C."/>
            <person name="Darby A.C."/>
            <person name="Hurst G.D.D."/>
        </authorList>
    </citation>
    <scope>NUCLEOTIDE SEQUENCE [LARGE SCALE GENOMIC DNA]</scope>
    <source>
        <strain evidence="3 4">FIN</strain>
    </source>
</reference>
<gene>
    <name evidence="3" type="ORF">ArsFIN_19230</name>
</gene>
<comment type="similarity">
    <text evidence="1">Belongs to the bacterial secretin family.</text>
</comment>
<dbReference type="InterPro" id="IPR004846">
    <property type="entry name" value="T2SS/T3SS_dom"/>
</dbReference>
<dbReference type="InterPro" id="IPR050810">
    <property type="entry name" value="Bact_Secretion_Sys_Channel"/>
</dbReference>
<accession>A0A4P7KU55</accession>
<dbReference type="PANTHER" id="PTHR30332">
    <property type="entry name" value="PROBABLE GENERAL SECRETION PATHWAY PROTEIN D"/>
    <property type="match status" value="1"/>
</dbReference>
<sequence>MSSPRLRVKNGAQASFSVGSDVPVLGKVSYSDNKPVQSIEYRSSGVILNVRPQIRQQGVDLTIDQ</sequence>
<dbReference type="PANTHER" id="PTHR30332:SF17">
    <property type="entry name" value="TYPE IV PILIATION SYSTEM PROTEIN DR_0774-RELATED"/>
    <property type="match status" value="1"/>
</dbReference>
<dbReference type="GO" id="GO:0015627">
    <property type="term" value="C:type II protein secretion system complex"/>
    <property type="evidence" value="ECO:0007669"/>
    <property type="project" value="TreeGrafter"/>
</dbReference>
<protein>
    <submittedName>
        <fullName evidence="3">Bacterial type II and III secretion system protein</fullName>
    </submittedName>
</protein>
<organism evidence="3 4">
    <name type="scientific">Arsenophonus nasoniae</name>
    <name type="common">son-killer infecting Nasonia vitripennis</name>
    <dbReference type="NCBI Taxonomy" id="638"/>
    <lineage>
        <taxon>Bacteria</taxon>
        <taxon>Pseudomonadati</taxon>
        <taxon>Pseudomonadota</taxon>
        <taxon>Gammaproteobacteria</taxon>
        <taxon>Enterobacterales</taxon>
        <taxon>Morganellaceae</taxon>
        <taxon>Arsenophonus</taxon>
    </lineage>
</organism>
<evidence type="ECO:0000259" key="2">
    <source>
        <dbReference type="Pfam" id="PF00263"/>
    </source>
</evidence>
<name>A0A4P7KU55_9GAMM</name>
<evidence type="ECO:0000313" key="3">
    <source>
        <dbReference type="EMBL" id="QBY43356.1"/>
    </source>
</evidence>
<dbReference type="EMBL" id="CP038613">
    <property type="protein sequence ID" value="QBY43356.1"/>
    <property type="molecule type" value="Genomic_DNA"/>
</dbReference>
<dbReference type="Proteomes" id="UP000295134">
    <property type="component" value="Chromosome"/>
</dbReference>
<dbReference type="KEGG" id="ans:ArsFIN_19230"/>
<evidence type="ECO:0000313" key="4">
    <source>
        <dbReference type="Proteomes" id="UP000295134"/>
    </source>
</evidence>
<dbReference type="Pfam" id="PF00263">
    <property type="entry name" value="Secretin"/>
    <property type="match status" value="1"/>
</dbReference>
<evidence type="ECO:0000256" key="1">
    <source>
        <dbReference type="RuleBase" id="RU004003"/>
    </source>
</evidence>